<feature type="transmembrane region" description="Helical" evidence="1">
    <location>
        <begin position="104"/>
        <end position="124"/>
    </location>
</feature>
<dbReference type="KEGG" id="dte:Dester_0846"/>
<accession>F0S3R4</accession>
<feature type="transmembrane region" description="Helical" evidence="1">
    <location>
        <begin position="7"/>
        <end position="30"/>
    </location>
</feature>
<dbReference type="STRING" id="868864.Dester_0846"/>
<keyword evidence="1" id="KW-0812">Transmembrane</keyword>
<dbReference type="InParanoid" id="F0S3R4"/>
<reference evidence="2 3" key="1">
    <citation type="journal article" date="2011" name="Stand. Genomic Sci.">
        <title>Complete genome sequence of the thermophilic sulfur-reducer Desulfurobacterium thermolithotrophum type strain (BSA(T)) from a deep-sea hydrothermal vent.</title>
        <authorList>
            <person name="Goker M."/>
            <person name="Daligault H."/>
            <person name="Mwirichia R."/>
            <person name="Lapidus A."/>
            <person name="Lucas S."/>
            <person name="Deshpande S."/>
            <person name="Pagani I."/>
            <person name="Tapia R."/>
            <person name="Cheng J.F."/>
            <person name="Goodwin L."/>
            <person name="Pitluck S."/>
            <person name="Liolios K."/>
            <person name="Ivanova N."/>
            <person name="Mavromatis K."/>
            <person name="Mikhailova N."/>
            <person name="Pati A."/>
            <person name="Chen A."/>
            <person name="Palaniappan K."/>
            <person name="Han C."/>
            <person name="Land M."/>
            <person name="Hauser L."/>
            <person name="Pan C."/>
            <person name="Brambilla E.M."/>
            <person name="Rohde M."/>
            <person name="Spring S."/>
            <person name="Sikorski J."/>
            <person name="Wirth R."/>
            <person name="Detter J.C."/>
            <person name="Woyke T."/>
            <person name="Bristow J."/>
            <person name="Eisen J.A."/>
            <person name="Markowitz V."/>
            <person name="Hugenholtz P."/>
            <person name="Kyrpides N.C."/>
            <person name="Klenk H.P."/>
        </authorList>
    </citation>
    <scope>NUCLEOTIDE SEQUENCE [LARGE SCALE GENOMIC DNA]</scope>
    <source>
        <strain evidence="3">DSM 11699 / BSA</strain>
    </source>
</reference>
<feature type="transmembrane region" description="Helical" evidence="1">
    <location>
        <begin position="36"/>
        <end position="55"/>
    </location>
</feature>
<evidence type="ECO:0000313" key="3">
    <source>
        <dbReference type="Proteomes" id="UP000007102"/>
    </source>
</evidence>
<proteinExistence type="predicted"/>
<dbReference type="OrthoDB" id="9848461at2"/>
<evidence type="ECO:0000313" key="2">
    <source>
        <dbReference type="EMBL" id="ADY73486.1"/>
    </source>
</evidence>
<dbReference type="EMBL" id="CP002543">
    <property type="protein sequence ID" value="ADY73486.1"/>
    <property type="molecule type" value="Genomic_DNA"/>
</dbReference>
<keyword evidence="3" id="KW-1185">Reference proteome</keyword>
<evidence type="ECO:0000256" key="1">
    <source>
        <dbReference type="SAM" id="Phobius"/>
    </source>
</evidence>
<name>F0S3R4_DESTD</name>
<protein>
    <submittedName>
        <fullName evidence="2">Uncharacterized protein</fullName>
    </submittedName>
</protein>
<keyword evidence="1" id="KW-1133">Transmembrane helix</keyword>
<dbReference type="eggNOG" id="ENOG502ZKTK">
    <property type="taxonomic scope" value="Bacteria"/>
</dbReference>
<dbReference type="Proteomes" id="UP000007102">
    <property type="component" value="Chromosome"/>
</dbReference>
<feature type="transmembrane region" description="Helical" evidence="1">
    <location>
        <begin position="76"/>
        <end position="98"/>
    </location>
</feature>
<keyword evidence="1" id="KW-0472">Membrane</keyword>
<gene>
    <name evidence="2" type="ordered locus">Dester_0846</name>
</gene>
<dbReference type="AlphaFoldDB" id="F0S3R4"/>
<organism evidence="2 3">
    <name type="scientific">Desulfurobacterium thermolithotrophum (strain DSM 11699 / BSA)</name>
    <dbReference type="NCBI Taxonomy" id="868864"/>
    <lineage>
        <taxon>Bacteria</taxon>
        <taxon>Pseudomonadati</taxon>
        <taxon>Aquificota</taxon>
        <taxon>Aquificia</taxon>
        <taxon>Desulfurobacteriales</taxon>
        <taxon>Desulfurobacteriaceae</taxon>
        <taxon>Desulfurobacterium</taxon>
    </lineage>
</organism>
<reference evidence="3" key="2">
    <citation type="submission" date="2011-02" db="EMBL/GenBank/DDBJ databases">
        <title>The complete genome of Desulfurobacterium thermolithotrophum DSM 11699.</title>
        <authorList>
            <consortium name="US DOE Joint Genome Institute (JGI-PGF)"/>
            <person name="Lucas S."/>
            <person name="Copeland A."/>
            <person name="Lapidus A."/>
            <person name="Bruce D."/>
            <person name="Goodwin L."/>
            <person name="Pitluck S."/>
            <person name="Kyrpides N."/>
            <person name="Mavromatis K."/>
            <person name="Pagani I."/>
            <person name="Ivanova N."/>
            <person name="Mikhailova N."/>
            <person name="Daligault H."/>
            <person name="Detter J.C."/>
            <person name="Tapia R."/>
            <person name="Han C."/>
            <person name="Land M."/>
            <person name="Hauser L."/>
            <person name="Markowitz V."/>
            <person name="Cheng J.-F."/>
            <person name="Hugenholtz P."/>
            <person name="Woyke T."/>
            <person name="Wu D."/>
            <person name="Spring S."/>
            <person name="Brambilla E."/>
            <person name="Klenk H.-P."/>
            <person name="Eisen J.A."/>
        </authorList>
    </citation>
    <scope>NUCLEOTIDE SEQUENCE [LARGE SCALE GENOMIC DNA]</scope>
    <source>
        <strain evidence="3">DSM 11699 / BSA</strain>
    </source>
</reference>
<dbReference type="HOGENOM" id="CLU_1916082_0_0_0"/>
<sequence length="136" mass="15918">MNSLLKAFFVYAYSFVAIFMLNSLIIALLLKVGVSLTFGRVFSFIITPLVLFFTYKISVKKFIDFPIDEEKISKAWLFQFIPFFLVSLVLFRILSTLIPKPSLMVFVFLNLELFVIYITFKFSVEKILKTKGKERR</sequence>
<dbReference type="RefSeq" id="WP_013638439.1">
    <property type="nucleotide sequence ID" value="NC_015185.1"/>
</dbReference>